<dbReference type="InterPro" id="IPR036791">
    <property type="entry name" value="Ribosomal_bL9_C_sf"/>
</dbReference>
<accession>A0A0G1L7F2</accession>
<evidence type="ECO:0000256" key="6">
    <source>
        <dbReference type="ARBA" id="ARBA00035292"/>
    </source>
</evidence>
<dbReference type="HAMAP" id="MF_00503">
    <property type="entry name" value="Ribosomal_bL9"/>
    <property type="match status" value="1"/>
</dbReference>
<keyword evidence="4 7" id="KW-0689">Ribosomal protein</keyword>
<organism evidence="10 11">
    <name type="scientific">Candidatus Jorgensenbacteria bacterium GW2011_GWA2_45_13</name>
    <dbReference type="NCBI Taxonomy" id="1618662"/>
    <lineage>
        <taxon>Bacteria</taxon>
        <taxon>Candidatus Joergenseniibacteriota</taxon>
    </lineage>
</organism>
<proteinExistence type="inferred from homology"/>
<reference evidence="10 11" key="1">
    <citation type="journal article" date="2015" name="Nature">
        <title>rRNA introns, odd ribosomes, and small enigmatic genomes across a large radiation of phyla.</title>
        <authorList>
            <person name="Brown C.T."/>
            <person name="Hug L.A."/>
            <person name="Thomas B.C."/>
            <person name="Sharon I."/>
            <person name="Castelle C.J."/>
            <person name="Singh A."/>
            <person name="Wilkins M.J."/>
            <person name="Williams K.H."/>
            <person name="Banfield J.F."/>
        </authorList>
    </citation>
    <scope>NUCLEOTIDE SEQUENCE [LARGE SCALE GENOMIC DNA]</scope>
</reference>
<dbReference type="Proteomes" id="UP000033966">
    <property type="component" value="Unassembled WGS sequence"/>
</dbReference>
<protein>
    <recommendedName>
        <fullName evidence="6 7">Large ribosomal subunit protein bL9</fullName>
    </recommendedName>
</protein>
<comment type="similarity">
    <text evidence="1 7">Belongs to the bacterial ribosomal protein bL9 family.</text>
</comment>
<dbReference type="GO" id="GO:0006412">
    <property type="term" value="P:translation"/>
    <property type="evidence" value="ECO:0007669"/>
    <property type="project" value="UniProtKB-UniRule"/>
</dbReference>
<sequence>MKIILLKDVKNVGKKDEIKIVADGYARNFLVPQNLAKMATQTDVAKLEVEKAKNAEAHEHLIAKLKEEEKKLKGIKLTFPMKTGEKGEIFGSVGEKEIHEALVKKGFSGGKAVLERHLKTLGEHKVTIDLGEGIKAAITVEIVSE</sequence>
<gene>
    <name evidence="7" type="primary">rplI</name>
    <name evidence="10" type="ORF">UW92_C0008G0001</name>
</gene>
<keyword evidence="3 7" id="KW-0694">RNA-binding</keyword>
<dbReference type="Gene3D" id="3.40.5.10">
    <property type="entry name" value="Ribosomal protein L9, N-terminal domain"/>
    <property type="match status" value="1"/>
</dbReference>
<comment type="function">
    <text evidence="7">Binds to the 23S rRNA.</text>
</comment>
<dbReference type="Pfam" id="PF03948">
    <property type="entry name" value="Ribosomal_L9_C"/>
    <property type="match status" value="1"/>
</dbReference>
<feature type="domain" description="Ribosomal protein L9" evidence="8">
    <location>
        <begin position="1"/>
        <end position="46"/>
    </location>
</feature>
<dbReference type="SUPFAM" id="SSF55653">
    <property type="entry name" value="Ribosomal protein L9 C-domain"/>
    <property type="match status" value="1"/>
</dbReference>
<dbReference type="InterPro" id="IPR009027">
    <property type="entry name" value="Ribosomal_bL9/RNase_H1_N"/>
</dbReference>
<dbReference type="AlphaFoldDB" id="A0A0G1L7F2"/>
<dbReference type="NCBIfam" id="TIGR00158">
    <property type="entry name" value="L9"/>
    <property type="match status" value="1"/>
</dbReference>
<feature type="domain" description="Large ribosomal subunit protein bL9 C-terminal" evidence="9">
    <location>
        <begin position="65"/>
        <end position="143"/>
    </location>
</feature>
<dbReference type="InterPro" id="IPR020069">
    <property type="entry name" value="Ribosomal_bL9_C"/>
</dbReference>
<evidence type="ECO:0000256" key="5">
    <source>
        <dbReference type="ARBA" id="ARBA00023274"/>
    </source>
</evidence>
<name>A0A0G1L7F2_9BACT</name>
<keyword evidence="2 7" id="KW-0699">rRNA-binding</keyword>
<dbReference type="InterPro" id="IPR020594">
    <property type="entry name" value="Ribosomal_bL9_bac/chp"/>
</dbReference>
<dbReference type="EMBL" id="LCKF01000008">
    <property type="protein sequence ID" value="KKT91830.1"/>
    <property type="molecule type" value="Genomic_DNA"/>
</dbReference>
<dbReference type="GO" id="GO:0019843">
    <property type="term" value="F:rRNA binding"/>
    <property type="evidence" value="ECO:0007669"/>
    <property type="project" value="UniProtKB-UniRule"/>
</dbReference>
<evidence type="ECO:0000256" key="7">
    <source>
        <dbReference type="HAMAP-Rule" id="MF_00503"/>
    </source>
</evidence>
<evidence type="ECO:0000259" key="9">
    <source>
        <dbReference type="Pfam" id="PF03948"/>
    </source>
</evidence>
<dbReference type="PATRIC" id="fig|1618662.3.peg.214"/>
<dbReference type="InterPro" id="IPR020070">
    <property type="entry name" value="Ribosomal_bL9_N"/>
</dbReference>
<dbReference type="SUPFAM" id="SSF55658">
    <property type="entry name" value="L9 N-domain-like"/>
    <property type="match status" value="1"/>
</dbReference>
<dbReference type="Gene3D" id="3.10.430.100">
    <property type="entry name" value="Ribosomal protein L9, C-terminal domain"/>
    <property type="match status" value="1"/>
</dbReference>
<evidence type="ECO:0000256" key="2">
    <source>
        <dbReference type="ARBA" id="ARBA00022730"/>
    </source>
</evidence>
<keyword evidence="5 7" id="KW-0687">Ribonucleoprotein</keyword>
<dbReference type="Pfam" id="PF01281">
    <property type="entry name" value="Ribosomal_L9_N"/>
    <property type="match status" value="1"/>
</dbReference>
<comment type="caution">
    <text evidence="10">The sequence shown here is derived from an EMBL/GenBank/DDBJ whole genome shotgun (WGS) entry which is preliminary data.</text>
</comment>
<dbReference type="InterPro" id="IPR000244">
    <property type="entry name" value="Ribosomal_bL9"/>
</dbReference>
<dbReference type="GO" id="GO:1990904">
    <property type="term" value="C:ribonucleoprotein complex"/>
    <property type="evidence" value="ECO:0007669"/>
    <property type="project" value="UniProtKB-KW"/>
</dbReference>
<evidence type="ECO:0000256" key="3">
    <source>
        <dbReference type="ARBA" id="ARBA00022884"/>
    </source>
</evidence>
<dbReference type="GO" id="GO:0005840">
    <property type="term" value="C:ribosome"/>
    <property type="evidence" value="ECO:0007669"/>
    <property type="project" value="UniProtKB-KW"/>
</dbReference>
<evidence type="ECO:0000313" key="10">
    <source>
        <dbReference type="EMBL" id="KKT91830.1"/>
    </source>
</evidence>
<evidence type="ECO:0000256" key="4">
    <source>
        <dbReference type="ARBA" id="ARBA00022980"/>
    </source>
</evidence>
<evidence type="ECO:0000256" key="1">
    <source>
        <dbReference type="ARBA" id="ARBA00010605"/>
    </source>
</evidence>
<dbReference type="GO" id="GO:0003735">
    <property type="term" value="F:structural constituent of ribosome"/>
    <property type="evidence" value="ECO:0007669"/>
    <property type="project" value="InterPro"/>
</dbReference>
<dbReference type="PANTHER" id="PTHR21368">
    <property type="entry name" value="50S RIBOSOMAL PROTEIN L9"/>
    <property type="match status" value="1"/>
</dbReference>
<evidence type="ECO:0000259" key="8">
    <source>
        <dbReference type="Pfam" id="PF01281"/>
    </source>
</evidence>
<dbReference type="InterPro" id="IPR036935">
    <property type="entry name" value="Ribosomal_bL9_N_sf"/>
</dbReference>
<evidence type="ECO:0000313" key="11">
    <source>
        <dbReference type="Proteomes" id="UP000033966"/>
    </source>
</evidence>